<sequence length="83" mass="9557">MLSTTEKGETFNLEKDFSSPERHILQKLFLWQGLAENIEVFRRKKAQALRAGWNNSGPVRESPALTCVAQDLEKRLSRRLQVS</sequence>
<proteinExistence type="predicted"/>
<protein>
    <submittedName>
        <fullName evidence="1">Uncharacterized protein</fullName>
    </submittedName>
</protein>
<reference evidence="1" key="1">
    <citation type="journal article" date="2020" name="mSystems">
        <title>Genome- and Community-Level Interaction Insights into Carbon Utilization and Element Cycling Functions of Hydrothermarchaeota in Hydrothermal Sediment.</title>
        <authorList>
            <person name="Zhou Z."/>
            <person name="Liu Y."/>
            <person name="Xu W."/>
            <person name="Pan J."/>
            <person name="Luo Z.H."/>
            <person name="Li M."/>
        </authorList>
    </citation>
    <scope>NUCLEOTIDE SEQUENCE [LARGE SCALE GENOMIC DNA]</scope>
    <source>
        <strain evidence="1">SpSt-767</strain>
    </source>
</reference>
<evidence type="ECO:0000313" key="1">
    <source>
        <dbReference type="EMBL" id="HHS30544.1"/>
    </source>
</evidence>
<gene>
    <name evidence="1" type="ORF">ENV52_12690</name>
</gene>
<comment type="caution">
    <text evidence="1">The sequence shown here is derived from an EMBL/GenBank/DDBJ whole genome shotgun (WGS) entry which is preliminary data.</text>
</comment>
<dbReference type="EMBL" id="DTGR01000199">
    <property type="protein sequence ID" value="HHS30544.1"/>
    <property type="molecule type" value="Genomic_DNA"/>
</dbReference>
<accession>A0A7V6A5E4</accession>
<dbReference type="AlphaFoldDB" id="A0A7V6A5E4"/>
<name>A0A7V6A5E4_9BACT</name>
<organism evidence="1">
    <name type="scientific">Desulfobacca acetoxidans</name>
    <dbReference type="NCBI Taxonomy" id="60893"/>
    <lineage>
        <taxon>Bacteria</taxon>
        <taxon>Pseudomonadati</taxon>
        <taxon>Thermodesulfobacteriota</taxon>
        <taxon>Desulfobaccia</taxon>
        <taxon>Desulfobaccales</taxon>
        <taxon>Desulfobaccaceae</taxon>
        <taxon>Desulfobacca</taxon>
    </lineage>
</organism>